<gene>
    <name evidence="6" type="ORF">BIY20_19810</name>
    <name evidence="5" type="ORF">BIY22_03530</name>
</gene>
<reference evidence="7 8" key="1">
    <citation type="submission" date="2016-09" db="EMBL/GenBank/DDBJ databases">
        <title>Genomic Taxonomy of the Vibrionaceae.</title>
        <authorList>
            <person name="Gonzalez-Castillo A."/>
            <person name="Gomez-Gil B."/>
            <person name="Enciso-Ibarra K."/>
        </authorList>
    </citation>
    <scope>NUCLEOTIDE SEQUENCE [LARGE SCALE GENOMIC DNA]</scope>
    <source>
        <strain evidence="6 7">CAIM 1902</strain>
        <strain evidence="5 8">CAIM 703</strain>
    </source>
</reference>
<comment type="caution">
    <text evidence="5">The sequence shown here is derived from an EMBL/GenBank/DDBJ whole genome shotgun (WGS) entry which is preliminary data.</text>
</comment>
<feature type="domain" description="HTH marR-type" evidence="4">
    <location>
        <begin position="22"/>
        <end position="157"/>
    </location>
</feature>
<dbReference type="PRINTS" id="PR00598">
    <property type="entry name" value="HTHMARR"/>
</dbReference>
<dbReference type="GO" id="GO:0003677">
    <property type="term" value="F:DNA binding"/>
    <property type="evidence" value="ECO:0007669"/>
    <property type="project" value="UniProtKB-KW"/>
</dbReference>
<protein>
    <submittedName>
        <fullName evidence="5">Transcriptional regulator</fullName>
    </submittedName>
</protein>
<dbReference type="STRING" id="1381081.BIY22_03530"/>
<dbReference type="GO" id="GO:0003700">
    <property type="term" value="F:DNA-binding transcription factor activity"/>
    <property type="evidence" value="ECO:0007669"/>
    <property type="project" value="InterPro"/>
</dbReference>
<dbReference type="PANTHER" id="PTHR42756:SF1">
    <property type="entry name" value="TRANSCRIPTIONAL REPRESSOR OF EMRAB OPERON"/>
    <property type="match status" value="1"/>
</dbReference>
<dbReference type="RefSeq" id="WP_075706203.1">
    <property type="nucleotide sequence ID" value="NZ_AP019655.1"/>
</dbReference>
<keyword evidence="7" id="KW-1185">Reference proteome</keyword>
<evidence type="ECO:0000256" key="2">
    <source>
        <dbReference type="ARBA" id="ARBA00023125"/>
    </source>
</evidence>
<keyword evidence="3" id="KW-0804">Transcription</keyword>
<name>A0A1Q9HRU8_9VIBR</name>
<dbReference type="InterPro" id="IPR000835">
    <property type="entry name" value="HTH_MarR-typ"/>
</dbReference>
<dbReference type="Proteomes" id="UP000186039">
    <property type="component" value="Unassembled WGS sequence"/>
</dbReference>
<dbReference type="EMBL" id="MJMH01000030">
    <property type="protein sequence ID" value="OLQ96226.1"/>
    <property type="molecule type" value="Genomic_DNA"/>
</dbReference>
<dbReference type="InterPro" id="IPR036390">
    <property type="entry name" value="WH_DNA-bd_sf"/>
</dbReference>
<dbReference type="PROSITE" id="PS50995">
    <property type="entry name" value="HTH_MARR_2"/>
    <property type="match status" value="1"/>
</dbReference>
<evidence type="ECO:0000313" key="7">
    <source>
        <dbReference type="Proteomes" id="UP000186039"/>
    </source>
</evidence>
<dbReference type="EMBL" id="MJMJ01000001">
    <property type="protein sequence ID" value="OLQ93576.1"/>
    <property type="molecule type" value="Genomic_DNA"/>
</dbReference>
<dbReference type="SUPFAM" id="SSF46785">
    <property type="entry name" value="Winged helix' DNA-binding domain"/>
    <property type="match status" value="1"/>
</dbReference>
<evidence type="ECO:0000256" key="1">
    <source>
        <dbReference type="ARBA" id="ARBA00023015"/>
    </source>
</evidence>
<dbReference type="InterPro" id="IPR036388">
    <property type="entry name" value="WH-like_DNA-bd_sf"/>
</dbReference>
<proteinExistence type="predicted"/>
<keyword evidence="1" id="KW-0805">Transcription regulation</keyword>
<evidence type="ECO:0000313" key="6">
    <source>
        <dbReference type="EMBL" id="OLQ96226.1"/>
    </source>
</evidence>
<accession>A0A1Q9HRU8</accession>
<dbReference type="SMART" id="SM00347">
    <property type="entry name" value="HTH_MARR"/>
    <property type="match status" value="1"/>
</dbReference>
<evidence type="ECO:0000313" key="8">
    <source>
        <dbReference type="Proteomes" id="UP000186313"/>
    </source>
</evidence>
<dbReference type="PANTHER" id="PTHR42756">
    <property type="entry name" value="TRANSCRIPTIONAL REGULATOR, MARR"/>
    <property type="match status" value="1"/>
</dbReference>
<evidence type="ECO:0000259" key="4">
    <source>
        <dbReference type="PROSITE" id="PS50995"/>
    </source>
</evidence>
<evidence type="ECO:0000256" key="3">
    <source>
        <dbReference type="ARBA" id="ARBA00023163"/>
    </source>
</evidence>
<evidence type="ECO:0000313" key="5">
    <source>
        <dbReference type="EMBL" id="OLQ93576.1"/>
    </source>
</evidence>
<dbReference type="OrthoDB" id="32523at2"/>
<dbReference type="Proteomes" id="UP000186313">
    <property type="component" value="Unassembled WGS sequence"/>
</dbReference>
<keyword evidence="2" id="KW-0238">DNA-binding</keyword>
<dbReference type="Pfam" id="PF01047">
    <property type="entry name" value="MarR"/>
    <property type="match status" value="1"/>
</dbReference>
<dbReference type="Gene3D" id="1.10.10.10">
    <property type="entry name" value="Winged helix-like DNA-binding domain superfamily/Winged helix DNA-binding domain"/>
    <property type="match status" value="1"/>
</dbReference>
<sequence length="160" mass="18173">MDTIDRALGQWQNVQPSLNTQPLAIIGRVLRIAKHLENEMASLHKSFGLKPGEFDVLVSLYRSDAPQGLTPSELINAMILTSGAMTNRLDKLEAKHLIQRTHNETDRRSVKVKLTPQGKRLINDILPQHSELQESLIANIEPKMRKNVEQMLAEWMGQFE</sequence>
<organism evidence="5 8">
    <name type="scientific">Vibrio panuliri</name>
    <dbReference type="NCBI Taxonomy" id="1381081"/>
    <lineage>
        <taxon>Bacteria</taxon>
        <taxon>Pseudomonadati</taxon>
        <taxon>Pseudomonadota</taxon>
        <taxon>Gammaproteobacteria</taxon>
        <taxon>Vibrionales</taxon>
        <taxon>Vibrionaceae</taxon>
        <taxon>Vibrio</taxon>
    </lineage>
</organism>
<dbReference type="AlphaFoldDB" id="A0A1Q9HRU8"/>